<sequence length="73" mass="8523">MKCRFLMLPALTLTFFQTQAQTQPPPTLQTVTDNGRESKRDNEHMRFKNVSSKAANYLRWYNEEGTPQPYIGK</sequence>
<feature type="chain" id="PRO_5045911302" description="GLPGLI family protein" evidence="2">
    <location>
        <begin position="21"/>
        <end position="73"/>
    </location>
</feature>
<evidence type="ECO:0000256" key="2">
    <source>
        <dbReference type="SAM" id="SignalP"/>
    </source>
</evidence>
<feature type="region of interest" description="Disordered" evidence="1">
    <location>
        <begin position="21"/>
        <end position="46"/>
    </location>
</feature>
<keyword evidence="2" id="KW-0732">Signal</keyword>
<evidence type="ECO:0000313" key="4">
    <source>
        <dbReference type="Proteomes" id="UP000659124"/>
    </source>
</evidence>
<protein>
    <recommendedName>
        <fullName evidence="5">GLPGLI family protein</fullName>
    </recommendedName>
</protein>
<evidence type="ECO:0000256" key="1">
    <source>
        <dbReference type="SAM" id="MobiDB-lite"/>
    </source>
</evidence>
<feature type="compositionally biased region" description="Basic and acidic residues" evidence="1">
    <location>
        <begin position="34"/>
        <end position="46"/>
    </location>
</feature>
<feature type="signal peptide" evidence="2">
    <location>
        <begin position="1"/>
        <end position="20"/>
    </location>
</feature>
<accession>A0ABR7TH31</accession>
<reference evidence="3 4" key="1">
    <citation type="submission" date="2020-09" db="EMBL/GenBank/DDBJ databases">
        <title>Genome sequences of type strains of Chitinophaga qingshengii and Chitinophaga varians.</title>
        <authorList>
            <person name="Kittiwongwattana C."/>
        </authorList>
    </citation>
    <scope>NUCLEOTIDE SEQUENCE [LARGE SCALE GENOMIC DNA]</scope>
    <source>
        <strain evidence="3 4">JCM 30026</strain>
    </source>
</reference>
<dbReference type="Proteomes" id="UP000659124">
    <property type="component" value="Unassembled WGS sequence"/>
</dbReference>
<organism evidence="3 4">
    <name type="scientific">Chitinophaga qingshengii</name>
    <dbReference type="NCBI Taxonomy" id="1569794"/>
    <lineage>
        <taxon>Bacteria</taxon>
        <taxon>Pseudomonadati</taxon>
        <taxon>Bacteroidota</taxon>
        <taxon>Chitinophagia</taxon>
        <taxon>Chitinophagales</taxon>
        <taxon>Chitinophagaceae</taxon>
        <taxon>Chitinophaga</taxon>
    </lineage>
</organism>
<dbReference type="EMBL" id="JACVFC010000001">
    <property type="protein sequence ID" value="MBC9928930.1"/>
    <property type="molecule type" value="Genomic_DNA"/>
</dbReference>
<name>A0ABR7TH31_9BACT</name>
<keyword evidence="4" id="KW-1185">Reference proteome</keyword>
<dbReference type="RefSeq" id="WP_188086087.1">
    <property type="nucleotide sequence ID" value="NZ_JACVFC010000001.1"/>
</dbReference>
<gene>
    <name evidence="3" type="ORF">ICL07_01005</name>
</gene>
<comment type="caution">
    <text evidence="3">The sequence shown here is derived from an EMBL/GenBank/DDBJ whole genome shotgun (WGS) entry which is preliminary data.</text>
</comment>
<evidence type="ECO:0000313" key="3">
    <source>
        <dbReference type="EMBL" id="MBC9928930.1"/>
    </source>
</evidence>
<proteinExistence type="predicted"/>
<evidence type="ECO:0008006" key="5">
    <source>
        <dbReference type="Google" id="ProtNLM"/>
    </source>
</evidence>